<gene>
    <name evidence="1" type="ORF">H5410_004304</name>
</gene>
<protein>
    <submittedName>
        <fullName evidence="1">Uncharacterized protein</fullName>
    </submittedName>
</protein>
<name>A0A9J6B7L6_SOLCO</name>
<proteinExistence type="predicted"/>
<evidence type="ECO:0000313" key="1">
    <source>
        <dbReference type="EMBL" id="KAG5632587.1"/>
    </source>
</evidence>
<dbReference type="OrthoDB" id="1324592at2759"/>
<sequence>MLRRSTKMRKKSLISQSFLVHIDKMTFLTLRPRTVRCGNILLDSFIFIPPPLERSRKADAKLGVLEKSGYPKFGTKEHG</sequence>
<reference evidence="1 2" key="1">
    <citation type="submission" date="2020-09" db="EMBL/GenBank/DDBJ databases">
        <title>De no assembly of potato wild relative species, Solanum commersonii.</title>
        <authorList>
            <person name="Cho K."/>
        </authorList>
    </citation>
    <scope>NUCLEOTIDE SEQUENCE [LARGE SCALE GENOMIC DNA]</scope>
    <source>
        <strain evidence="1">LZ3.2</strain>
        <tissue evidence="1">Leaf</tissue>
    </source>
</reference>
<dbReference type="Proteomes" id="UP000824120">
    <property type="component" value="Chromosome 1"/>
</dbReference>
<dbReference type="EMBL" id="JACXVP010000001">
    <property type="protein sequence ID" value="KAG5632587.1"/>
    <property type="molecule type" value="Genomic_DNA"/>
</dbReference>
<accession>A0A9J6B7L6</accession>
<keyword evidence="2" id="KW-1185">Reference proteome</keyword>
<organism evidence="1 2">
    <name type="scientific">Solanum commersonii</name>
    <name type="common">Commerson's wild potato</name>
    <name type="synonym">Commerson's nightshade</name>
    <dbReference type="NCBI Taxonomy" id="4109"/>
    <lineage>
        <taxon>Eukaryota</taxon>
        <taxon>Viridiplantae</taxon>
        <taxon>Streptophyta</taxon>
        <taxon>Embryophyta</taxon>
        <taxon>Tracheophyta</taxon>
        <taxon>Spermatophyta</taxon>
        <taxon>Magnoliopsida</taxon>
        <taxon>eudicotyledons</taxon>
        <taxon>Gunneridae</taxon>
        <taxon>Pentapetalae</taxon>
        <taxon>asterids</taxon>
        <taxon>lamiids</taxon>
        <taxon>Solanales</taxon>
        <taxon>Solanaceae</taxon>
        <taxon>Solanoideae</taxon>
        <taxon>Solaneae</taxon>
        <taxon>Solanum</taxon>
    </lineage>
</organism>
<dbReference type="AlphaFoldDB" id="A0A9J6B7L6"/>
<evidence type="ECO:0000313" key="2">
    <source>
        <dbReference type="Proteomes" id="UP000824120"/>
    </source>
</evidence>
<comment type="caution">
    <text evidence="1">The sequence shown here is derived from an EMBL/GenBank/DDBJ whole genome shotgun (WGS) entry which is preliminary data.</text>
</comment>